<reference evidence="3" key="1">
    <citation type="submission" date="2016-11" db="UniProtKB">
        <authorList>
            <consortium name="WormBaseParasite"/>
        </authorList>
    </citation>
    <scope>IDENTIFICATION</scope>
</reference>
<accession>A0A1I7X6I0</accession>
<dbReference type="AlphaFoldDB" id="A0A1I7X6I0"/>
<organism evidence="2 3">
    <name type="scientific">Heterorhabditis bacteriophora</name>
    <name type="common">Entomopathogenic nematode worm</name>
    <dbReference type="NCBI Taxonomy" id="37862"/>
    <lineage>
        <taxon>Eukaryota</taxon>
        <taxon>Metazoa</taxon>
        <taxon>Ecdysozoa</taxon>
        <taxon>Nematoda</taxon>
        <taxon>Chromadorea</taxon>
        <taxon>Rhabditida</taxon>
        <taxon>Rhabditina</taxon>
        <taxon>Rhabditomorpha</taxon>
        <taxon>Strongyloidea</taxon>
        <taxon>Heterorhabditidae</taxon>
        <taxon>Heterorhabditis</taxon>
    </lineage>
</organism>
<dbReference type="WBParaSite" id="Hba_13172">
    <property type="protein sequence ID" value="Hba_13172"/>
    <property type="gene ID" value="Hba_13172"/>
</dbReference>
<feature type="compositionally biased region" description="Basic and acidic residues" evidence="1">
    <location>
        <begin position="70"/>
        <end position="87"/>
    </location>
</feature>
<feature type="compositionally biased region" description="Basic and acidic residues" evidence="1">
    <location>
        <begin position="33"/>
        <end position="49"/>
    </location>
</feature>
<name>A0A1I7X6I0_HETBA</name>
<feature type="region of interest" description="Disordered" evidence="1">
    <location>
        <begin position="24"/>
        <end position="87"/>
    </location>
</feature>
<sequence length="87" mass="10273">MSVLNQFFTMYIVYLMRRIEMGNSNSSSKVRHKSESMEIKYTKPKEKIGKSKSMMELGSRNHQKRSITSIKEKDRPKLTLKDSRNSR</sequence>
<dbReference type="Proteomes" id="UP000095283">
    <property type="component" value="Unplaced"/>
</dbReference>
<evidence type="ECO:0000313" key="2">
    <source>
        <dbReference type="Proteomes" id="UP000095283"/>
    </source>
</evidence>
<evidence type="ECO:0000313" key="3">
    <source>
        <dbReference type="WBParaSite" id="Hba_13172"/>
    </source>
</evidence>
<evidence type="ECO:0000256" key="1">
    <source>
        <dbReference type="SAM" id="MobiDB-lite"/>
    </source>
</evidence>
<keyword evidence="2" id="KW-1185">Reference proteome</keyword>
<proteinExistence type="predicted"/>
<protein>
    <submittedName>
        <fullName evidence="3">Ovule protein</fullName>
    </submittedName>
</protein>